<dbReference type="EMBL" id="REGN01001573">
    <property type="protein sequence ID" value="RNA33831.1"/>
    <property type="molecule type" value="Genomic_DNA"/>
</dbReference>
<dbReference type="Proteomes" id="UP000276133">
    <property type="component" value="Unassembled WGS sequence"/>
</dbReference>
<comment type="caution">
    <text evidence="1">The sequence shown here is derived from an EMBL/GenBank/DDBJ whole genome shotgun (WGS) entry which is preliminary data.</text>
</comment>
<name>A0A3M7SDH9_BRAPC</name>
<keyword evidence="2" id="KW-1185">Reference proteome</keyword>
<gene>
    <name evidence="1" type="ORF">BpHYR1_019931</name>
</gene>
<accession>A0A3M7SDH9</accession>
<feature type="non-terminal residue" evidence="1">
    <location>
        <position position="1"/>
    </location>
</feature>
<sequence length="86" mass="9823">SGLGLDLRLSKIKRTNVALLGFESRYVEYLTPFCYLTFSSFFSELSFSSAQIKQLKNDIKSLVKKDNDSFRNNLTDFKNFTSGYGT</sequence>
<dbReference type="AlphaFoldDB" id="A0A3M7SDH9"/>
<organism evidence="1 2">
    <name type="scientific">Brachionus plicatilis</name>
    <name type="common">Marine rotifer</name>
    <name type="synonym">Brachionus muelleri</name>
    <dbReference type="NCBI Taxonomy" id="10195"/>
    <lineage>
        <taxon>Eukaryota</taxon>
        <taxon>Metazoa</taxon>
        <taxon>Spiralia</taxon>
        <taxon>Gnathifera</taxon>
        <taxon>Rotifera</taxon>
        <taxon>Eurotatoria</taxon>
        <taxon>Monogononta</taxon>
        <taxon>Pseudotrocha</taxon>
        <taxon>Ploima</taxon>
        <taxon>Brachionidae</taxon>
        <taxon>Brachionus</taxon>
    </lineage>
</organism>
<proteinExistence type="predicted"/>
<evidence type="ECO:0000313" key="2">
    <source>
        <dbReference type="Proteomes" id="UP000276133"/>
    </source>
</evidence>
<protein>
    <submittedName>
        <fullName evidence="1">Uncharacterized protein</fullName>
    </submittedName>
</protein>
<evidence type="ECO:0000313" key="1">
    <source>
        <dbReference type="EMBL" id="RNA33831.1"/>
    </source>
</evidence>
<reference evidence="1 2" key="1">
    <citation type="journal article" date="2018" name="Sci. Rep.">
        <title>Genomic signatures of local adaptation to the degree of environmental predictability in rotifers.</title>
        <authorList>
            <person name="Franch-Gras L."/>
            <person name="Hahn C."/>
            <person name="Garcia-Roger E.M."/>
            <person name="Carmona M.J."/>
            <person name="Serra M."/>
            <person name="Gomez A."/>
        </authorList>
    </citation>
    <scope>NUCLEOTIDE SEQUENCE [LARGE SCALE GENOMIC DNA]</scope>
    <source>
        <strain evidence="1">HYR1</strain>
    </source>
</reference>